<dbReference type="STRING" id="1172194.WQQ_29790"/>
<dbReference type="NCBIfam" id="NF006624">
    <property type="entry name" value="PRK09192.1"/>
    <property type="match status" value="1"/>
</dbReference>
<reference evidence="5 6" key="1">
    <citation type="journal article" date="2012" name="J. Bacteriol.">
        <title>Genome Sequence of n-Alkane-Degrading Hydrocarboniphaga effusa Strain AP103T (ATCC BAA-332T).</title>
        <authorList>
            <person name="Chang H.K."/>
            <person name="Zylstra G.J."/>
            <person name="Chae J.C."/>
        </authorList>
    </citation>
    <scope>NUCLEOTIDE SEQUENCE [LARGE SCALE GENOMIC DNA]</scope>
    <source>
        <strain evidence="5 6">AP103</strain>
    </source>
</reference>
<feature type="region of interest" description="Disordered" evidence="3">
    <location>
        <begin position="1"/>
        <end position="20"/>
    </location>
</feature>
<name>I7ZCJ2_9GAMM</name>
<dbReference type="GO" id="GO:0005886">
    <property type="term" value="C:plasma membrane"/>
    <property type="evidence" value="ECO:0007669"/>
    <property type="project" value="TreeGrafter"/>
</dbReference>
<gene>
    <name evidence="5" type="ORF">WQQ_29790</name>
</gene>
<protein>
    <submittedName>
        <fullName evidence="5">Acyl-CoA synthetase</fullName>
    </submittedName>
</protein>
<keyword evidence="6" id="KW-1185">Reference proteome</keyword>
<comment type="similarity">
    <text evidence="1">Belongs to the ATP-dependent AMP-binding enzyme family.</text>
</comment>
<organism evidence="5 6">
    <name type="scientific">Hydrocarboniphaga effusa AP103</name>
    <dbReference type="NCBI Taxonomy" id="1172194"/>
    <lineage>
        <taxon>Bacteria</taxon>
        <taxon>Pseudomonadati</taxon>
        <taxon>Pseudomonadota</taxon>
        <taxon>Gammaproteobacteria</taxon>
        <taxon>Nevskiales</taxon>
        <taxon>Nevskiaceae</taxon>
        <taxon>Hydrocarboniphaga</taxon>
    </lineage>
</organism>
<dbReference type="EMBL" id="AKGD01000002">
    <property type="protein sequence ID" value="EIT69397.1"/>
    <property type="molecule type" value="Genomic_DNA"/>
</dbReference>
<dbReference type="GO" id="GO:0016874">
    <property type="term" value="F:ligase activity"/>
    <property type="evidence" value="ECO:0007669"/>
    <property type="project" value="UniProtKB-KW"/>
</dbReference>
<evidence type="ECO:0000256" key="3">
    <source>
        <dbReference type="SAM" id="MobiDB-lite"/>
    </source>
</evidence>
<dbReference type="AlphaFoldDB" id="I7ZCJ2"/>
<dbReference type="SUPFAM" id="SSF56801">
    <property type="entry name" value="Acetyl-CoA synthetase-like"/>
    <property type="match status" value="1"/>
</dbReference>
<evidence type="ECO:0000313" key="6">
    <source>
        <dbReference type="Proteomes" id="UP000003704"/>
    </source>
</evidence>
<dbReference type="GO" id="GO:0070566">
    <property type="term" value="F:adenylyltransferase activity"/>
    <property type="evidence" value="ECO:0007669"/>
    <property type="project" value="TreeGrafter"/>
</dbReference>
<dbReference type="PATRIC" id="fig|1172194.4.peg.2885"/>
<comment type="caution">
    <text evidence="5">The sequence shown here is derived from an EMBL/GenBank/DDBJ whole genome shotgun (WGS) entry which is preliminary data.</text>
</comment>
<keyword evidence="2" id="KW-0436">Ligase</keyword>
<dbReference type="Pfam" id="PF00501">
    <property type="entry name" value="AMP-binding"/>
    <property type="match status" value="1"/>
</dbReference>
<dbReference type="PANTHER" id="PTHR22754:SF32">
    <property type="entry name" value="DISCO-INTERACTING PROTEIN 2"/>
    <property type="match status" value="1"/>
</dbReference>
<dbReference type="InterPro" id="IPR045851">
    <property type="entry name" value="AMP-bd_C_sf"/>
</dbReference>
<dbReference type="PANTHER" id="PTHR22754">
    <property type="entry name" value="DISCO-INTERACTING PROTEIN 2 DIP2 -RELATED"/>
    <property type="match status" value="1"/>
</dbReference>
<dbReference type="Gene3D" id="3.30.300.30">
    <property type="match status" value="1"/>
</dbReference>
<dbReference type="InterPro" id="IPR040097">
    <property type="entry name" value="FAAL/FAAC"/>
</dbReference>
<proteinExistence type="inferred from homology"/>
<evidence type="ECO:0000256" key="1">
    <source>
        <dbReference type="ARBA" id="ARBA00006432"/>
    </source>
</evidence>
<feature type="domain" description="AMP-dependent synthetase/ligase" evidence="4">
    <location>
        <begin position="101"/>
        <end position="479"/>
    </location>
</feature>
<dbReference type="Gene3D" id="3.40.50.12780">
    <property type="entry name" value="N-terminal domain of ligase-like"/>
    <property type="match status" value="1"/>
</dbReference>
<sequence>MIAASGGSIRKKGRPGHPGDRLFLRLRTASTPAKIAPNLPCLRPLAVMPDDPNFMTTPAQALGASLPDYGAEGDNLVHALHRAATAATGFYFYSGRGELTEALPYSRLLEQSRCLAGRLLSTGLKHGDRVGLLADTDGDFVRAFFACQMAGLVPAPLPLPVALGGKQTYLEHIRRMLESIGATAVITPDSFESWMSEASTDMELAFLGGVSKLMRIEAPEIELPAPSGDDLAYLQFSSGSTRFPHAIAVTHRAVMANLRAIGQHGLKVTERDRFAAWLPFYHDMGLVGFVLTPMACGVSVDLMATRDFARRPLTWLQLISSHGATISYSPSFGYELCARRVENGVPNGLDLSRWRAAGIGGDMVRPGPLRRFAEAFAGSGFRAQAFVPSYGMAEAALALSFTPLDRGLRLDALDCDALESRHQAVTASARTSRQREFVRCGPILPEHAVEVRDEQGQVLPEGGVGLIFVSGPSLMKAYFNEPEATARTISDDGWLDTGDIGYLVDGEIVITGRAKDLIIVNGRNIRPQDLEWSAEGEVDGLRSGDVAAFAVDDAEGESVVVLVESRLADPAAREALCNAVAGVLRTRHGVETRVVIVPPRSLPQTSSGKLSRAKAKALFLSAQFEAGSNVVAESASAG</sequence>
<dbReference type="Proteomes" id="UP000003704">
    <property type="component" value="Unassembled WGS sequence"/>
</dbReference>
<dbReference type="CDD" id="cd05931">
    <property type="entry name" value="FAAL"/>
    <property type="match status" value="1"/>
</dbReference>
<dbReference type="GO" id="GO:0006633">
    <property type="term" value="P:fatty acid biosynthetic process"/>
    <property type="evidence" value="ECO:0007669"/>
    <property type="project" value="TreeGrafter"/>
</dbReference>
<dbReference type="InterPro" id="IPR042099">
    <property type="entry name" value="ANL_N_sf"/>
</dbReference>
<evidence type="ECO:0000313" key="5">
    <source>
        <dbReference type="EMBL" id="EIT69397.1"/>
    </source>
</evidence>
<accession>I7ZCJ2</accession>
<dbReference type="InterPro" id="IPR000873">
    <property type="entry name" value="AMP-dep_synth/lig_dom"/>
</dbReference>
<evidence type="ECO:0000259" key="4">
    <source>
        <dbReference type="Pfam" id="PF00501"/>
    </source>
</evidence>
<evidence type="ECO:0000256" key="2">
    <source>
        <dbReference type="ARBA" id="ARBA00022598"/>
    </source>
</evidence>